<comment type="caution">
    <text evidence="1">The sequence shown here is derived from an EMBL/GenBank/DDBJ whole genome shotgun (WGS) entry which is preliminary data.</text>
</comment>
<gene>
    <name evidence="1" type="ORF">PCOR1329_LOCUS19555</name>
</gene>
<organism evidence="1 2">
    <name type="scientific">Prorocentrum cordatum</name>
    <dbReference type="NCBI Taxonomy" id="2364126"/>
    <lineage>
        <taxon>Eukaryota</taxon>
        <taxon>Sar</taxon>
        <taxon>Alveolata</taxon>
        <taxon>Dinophyceae</taxon>
        <taxon>Prorocentrales</taxon>
        <taxon>Prorocentraceae</taxon>
        <taxon>Prorocentrum</taxon>
    </lineage>
</organism>
<dbReference type="Proteomes" id="UP001189429">
    <property type="component" value="Unassembled WGS sequence"/>
</dbReference>
<protein>
    <submittedName>
        <fullName evidence="1">Uncharacterized protein</fullName>
    </submittedName>
</protein>
<sequence length="106" mass="11509">MVSRRRRALLSRCLCAACAAPCQDGMADAEQSVALNFGGDTSIQVPAGAQIIVSIDKDSFSSPGDSIAKVAIRQAEERTKLVVECASLVKRMTQLDEEMAQYDEWQ</sequence>
<evidence type="ECO:0000313" key="2">
    <source>
        <dbReference type="Proteomes" id="UP001189429"/>
    </source>
</evidence>
<keyword evidence="2" id="KW-1185">Reference proteome</keyword>
<feature type="non-terminal residue" evidence="1">
    <location>
        <position position="106"/>
    </location>
</feature>
<name>A0ABN9RF39_9DINO</name>
<proteinExistence type="predicted"/>
<accession>A0ABN9RF39</accession>
<dbReference type="EMBL" id="CAUYUJ010006251">
    <property type="protein sequence ID" value="CAK0816707.1"/>
    <property type="molecule type" value="Genomic_DNA"/>
</dbReference>
<evidence type="ECO:0000313" key="1">
    <source>
        <dbReference type="EMBL" id="CAK0816707.1"/>
    </source>
</evidence>
<reference evidence="1" key="1">
    <citation type="submission" date="2023-10" db="EMBL/GenBank/DDBJ databases">
        <authorList>
            <person name="Chen Y."/>
            <person name="Shah S."/>
            <person name="Dougan E. K."/>
            <person name="Thang M."/>
            <person name="Chan C."/>
        </authorList>
    </citation>
    <scope>NUCLEOTIDE SEQUENCE [LARGE SCALE GENOMIC DNA]</scope>
</reference>